<evidence type="ECO:0000256" key="3">
    <source>
        <dbReference type="ARBA" id="ARBA00023082"/>
    </source>
</evidence>
<protein>
    <submittedName>
        <fullName evidence="7">DNA-directed RNA polymerase sigma-70 factor</fullName>
    </submittedName>
</protein>
<feature type="domain" description="RNA polymerase sigma-70 region 2" evidence="5">
    <location>
        <begin position="36"/>
        <end position="102"/>
    </location>
</feature>
<dbReference type="EMBL" id="BMER01000002">
    <property type="protein sequence ID" value="GGG89421.1"/>
    <property type="molecule type" value="Genomic_DNA"/>
</dbReference>
<keyword evidence="8" id="KW-1185">Reference proteome</keyword>
<comment type="caution">
    <text evidence="7">The sequence shown here is derived from an EMBL/GenBank/DDBJ whole genome shotgun (WGS) entry which is preliminary data.</text>
</comment>
<dbReference type="InterPro" id="IPR013324">
    <property type="entry name" value="RNA_pol_sigma_r3/r4-like"/>
</dbReference>
<evidence type="ECO:0000259" key="5">
    <source>
        <dbReference type="Pfam" id="PF04542"/>
    </source>
</evidence>
<dbReference type="InterPro" id="IPR013325">
    <property type="entry name" value="RNA_pol_sigma_r2"/>
</dbReference>
<dbReference type="SUPFAM" id="SSF88946">
    <property type="entry name" value="Sigma2 domain of RNA polymerase sigma factors"/>
    <property type="match status" value="1"/>
</dbReference>
<evidence type="ECO:0000256" key="2">
    <source>
        <dbReference type="ARBA" id="ARBA00023015"/>
    </source>
</evidence>
<sequence length="194" mass="22656">MDSFAKMAFNRSTDDEDRRLWQLIQTASCHTAFDRLYEKYWEYVLALAFARTKDLDLAEDITQGLFLRLWEKRQSLDIANIQSYLFIAVRNGVLNWLKAEQRKYPLAETLTALQEAGTESDHTVLYRELLALHDQLVDRFTPAQQEIYLMRFNEDLTTKEIASRLGISRKTVQNQLNLCVTKLRKALGVLTTLF</sequence>
<dbReference type="Gene3D" id="1.10.10.10">
    <property type="entry name" value="Winged helix-like DNA-binding domain superfamily/Winged helix DNA-binding domain"/>
    <property type="match status" value="1"/>
</dbReference>
<dbReference type="PANTHER" id="PTHR43133">
    <property type="entry name" value="RNA POLYMERASE ECF-TYPE SIGMA FACTO"/>
    <property type="match status" value="1"/>
</dbReference>
<dbReference type="GO" id="GO:0016987">
    <property type="term" value="F:sigma factor activity"/>
    <property type="evidence" value="ECO:0007669"/>
    <property type="project" value="UniProtKB-KW"/>
</dbReference>
<proteinExistence type="inferred from homology"/>
<dbReference type="PANTHER" id="PTHR43133:SF46">
    <property type="entry name" value="RNA POLYMERASE SIGMA-70 FACTOR ECF SUBFAMILY"/>
    <property type="match status" value="1"/>
</dbReference>
<dbReference type="InterPro" id="IPR014284">
    <property type="entry name" value="RNA_pol_sigma-70_dom"/>
</dbReference>
<dbReference type="InterPro" id="IPR007627">
    <property type="entry name" value="RNA_pol_sigma70_r2"/>
</dbReference>
<evidence type="ECO:0000256" key="1">
    <source>
        <dbReference type="ARBA" id="ARBA00010641"/>
    </source>
</evidence>
<organism evidence="7 8">
    <name type="scientific">Parapedobacter pyrenivorans</name>
    <dbReference type="NCBI Taxonomy" id="1305674"/>
    <lineage>
        <taxon>Bacteria</taxon>
        <taxon>Pseudomonadati</taxon>
        <taxon>Bacteroidota</taxon>
        <taxon>Sphingobacteriia</taxon>
        <taxon>Sphingobacteriales</taxon>
        <taxon>Sphingobacteriaceae</taxon>
        <taxon>Parapedobacter</taxon>
    </lineage>
</organism>
<dbReference type="InterPro" id="IPR039425">
    <property type="entry name" value="RNA_pol_sigma-70-like"/>
</dbReference>
<dbReference type="SUPFAM" id="SSF88659">
    <property type="entry name" value="Sigma3 and sigma4 domains of RNA polymerase sigma factors"/>
    <property type="match status" value="1"/>
</dbReference>
<dbReference type="GO" id="GO:0006352">
    <property type="term" value="P:DNA-templated transcription initiation"/>
    <property type="evidence" value="ECO:0007669"/>
    <property type="project" value="InterPro"/>
</dbReference>
<dbReference type="Gene3D" id="1.10.1740.10">
    <property type="match status" value="1"/>
</dbReference>
<evidence type="ECO:0000256" key="4">
    <source>
        <dbReference type="ARBA" id="ARBA00023163"/>
    </source>
</evidence>
<evidence type="ECO:0000259" key="6">
    <source>
        <dbReference type="Pfam" id="PF08281"/>
    </source>
</evidence>
<dbReference type="GO" id="GO:0000428">
    <property type="term" value="C:DNA-directed RNA polymerase complex"/>
    <property type="evidence" value="ECO:0007669"/>
    <property type="project" value="UniProtKB-KW"/>
</dbReference>
<dbReference type="InterPro" id="IPR036388">
    <property type="entry name" value="WH-like_DNA-bd_sf"/>
</dbReference>
<accession>A0A917MBB6</accession>
<dbReference type="NCBIfam" id="TIGR02937">
    <property type="entry name" value="sigma70-ECF"/>
    <property type="match status" value="1"/>
</dbReference>
<feature type="domain" description="RNA polymerase sigma factor 70 region 4 type 2" evidence="6">
    <location>
        <begin position="135"/>
        <end position="177"/>
    </location>
</feature>
<keyword evidence="3" id="KW-0731">Sigma factor</keyword>
<dbReference type="InterPro" id="IPR013249">
    <property type="entry name" value="RNA_pol_sigma70_r4_t2"/>
</dbReference>
<evidence type="ECO:0000313" key="7">
    <source>
        <dbReference type="EMBL" id="GGG89421.1"/>
    </source>
</evidence>
<dbReference type="AlphaFoldDB" id="A0A917MBB6"/>
<comment type="similarity">
    <text evidence="1">Belongs to the sigma-70 factor family. ECF subfamily.</text>
</comment>
<name>A0A917MBB6_9SPHI</name>
<gene>
    <name evidence="7" type="ORF">GCM10007415_24450</name>
</gene>
<dbReference type="GO" id="GO:0003677">
    <property type="term" value="F:DNA binding"/>
    <property type="evidence" value="ECO:0007669"/>
    <property type="project" value="InterPro"/>
</dbReference>
<keyword evidence="2" id="KW-0805">Transcription regulation</keyword>
<dbReference type="Proteomes" id="UP000660862">
    <property type="component" value="Unassembled WGS sequence"/>
</dbReference>
<keyword evidence="7" id="KW-0240">DNA-directed RNA polymerase</keyword>
<dbReference type="Pfam" id="PF08281">
    <property type="entry name" value="Sigma70_r4_2"/>
    <property type="match status" value="1"/>
</dbReference>
<evidence type="ECO:0000313" key="8">
    <source>
        <dbReference type="Proteomes" id="UP000660862"/>
    </source>
</evidence>
<dbReference type="Pfam" id="PF04542">
    <property type="entry name" value="Sigma70_r2"/>
    <property type="match status" value="1"/>
</dbReference>
<reference evidence="7" key="2">
    <citation type="submission" date="2020-09" db="EMBL/GenBank/DDBJ databases">
        <authorList>
            <person name="Sun Q."/>
            <person name="Zhou Y."/>
        </authorList>
    </citation>
    <scope>NUCLEOTIDE SEQUENCE</scope>
    <source>
        <strain evidence="7">CGMCC 1.12195</strain>
    </source>
</reference>
<keyword evidence="4" id="KW-0804">Transcription</keyword>
<reference evidence="7" key="1">
    <citation type="journal article" date="2014" name="Int. J. Syst. Evol. Microbiol.">
        <title>Complete genome sequence of Corynebacterium casei LMG S-19264T (=DSM 44701T), isolated from a smear-ripened cheese.</title>
        <authorList>
            <consortium name="US DOE Joint Genome Institute (JGI-PGF)"/>
            <person name="Walter F."/>
            <person name="Albersmeier A."/>
            <person name="Kalinowski J."/>
            <person name="Ruckert C."/>
        </authorList>
    </citation>
    <scope>NUCLEOTIDE SEQUENCE</scope>
    <source>
        <strain evidence="7">CGMCC 1.12195</strain>
    </source>
</reference>